<dbReference type="RefSeq" id="WP_091398268.1">
    <property type="nucleotide sequence ID" value="NZ_FNQY01000012.1"/>
</dbReference>
<dbReference type="InterPro" id="IPR000073">
    <property type="entry name" value="AB_hydrolase_1"/>
</dbReference>
<gene>
    <name evidence="5" type="ORF">SAMN05192529_11243</name>
</gene>
<dbReference type="GO" id="GO:0008233">
    <property type="term" value="F:peptidase activity"/>
    <property type="evidence" value="ECO:0007669"/>
    <property type="project" value="InterPro"/>
</dbReference>
<comment type="similarity">
    <text evidence="1">Belongs to the peptidase S33 family.</text>
</comment>
<dbReference type="InterPro" id="IPR002410">
    <property type="entry name" value="Peptidase_S33"/>
</dbReference>
<dbReference type="PANTHER" id="PTHR43798:SF33">
    <property type="entry name" value="HYDROLASE, PUTATIVE (AFU_ORTHOLOGUE AFUA_2G14860)-RELATED"/>
    <property type="match status" value="1"/>
</dbReference>
<dbReference type="GO" id="GO:0016020">
    <property type="term" value="C:membrane"/>
    <property type="evidence" value="ECO:0007669"/>
    <property type="project" value="TreeGrafter"/>
</dbReference>
<evidence type="ECO:0000259" key="4">
    <source>
        <dbReference type="Pfam" id="PF00561"/>
    </source>
</evidence>
<dbReference type="EMBL" id="FNQY01000012">
    <property type="protein sequence ID" value="SEA27308.1"/>
    <property type="molecule type" value="Genomic_DNA"/>
</dbReference>
<evidence type="ECO:0000256" key="2">
    <source>
        <dbReference type="ARBA" id="ARBA00022801"/>
    </source>
</evidence>
<reference evidence="5 6" key="1">
    <citation type="submission" date="2016-10" db="EMBL/GenBank/DDBJ databases">
        <authorList>
            <person name="de Groot N.N."/>
        </authorList>
    </citation>
    <scope>NUCLEOTIDE SEQUENCE [LARGE SCALE GENOMIC DNA]</scope>
    <source>
        <strain evidence="5 6">Vu-144</strain>
    </source>
</reference>
<dbReference type="Gene3D" id="3.40.50.1820">
    <property type="entry name" value="alpha/beta hydrolase"/>
    <property type="match status" value="1"/>
</dbReference>
<dbReference type="STRING" id="551991.SAMN05192529_11243"/>
<keyword evidence="6" id="KW-1185">Reference proteome</keyword>
<keyword evidence="3" id="KW-0472">Membrane</keyword>
<sequence length="381" mass="42977">MKNIDCVVIPLKWVWKRYEPICRLSIYWLFIILIPGVSCNSSRNTFIDQEVFIPVKANSLYLRLAGNKNGPIVLLLHGGPGGCSGFDRYFYKDVLEEDYLLGYLDQRGCGKSPRESADSLITMEQFVADLDAVVDTLKQRFANRPIHLLGGSWGGTLGFLYLLDHQQKIQSFVSVSGKISGPYQNKVLLDHEKALANSELNVLGGHESARSDSLHYVLREINRIEKGNFNQFFEDMELIKFTFPEILGFDPYWCDTAAHNRIMKLGKDSVFYQLAHYDLESYDSVAEKGAYVNKIFRNTPAYNHLELNNLLASIHIPVAVIGGAEDYAVGPGQAKLIYDCLSGVPNDKKQLHVLPGAAHNVNVEVPELYYPIVQKFLDKHD</sequence>
<feature type="transmembrane region" description="Helical" evidence="3">
    <location>
        <begin position="21"/>
        <end position="38"/>
    </location>
</feature>
<evidence type="ECO:0000256" key="3">
    <source>
        <dbReference type="SAM" id="Phobius"/>
    </source>
</evidence>
<keyword evidence="2" id="KW-0378">Hydrolase</keyword>
<dbReference type="AlphaFoldDB" id="A0A1H3ZUE4"/>
<dbReference type="InterPro" id="IPR050266">
    <property type="entry name" value="AB_hydrolase_sf"/>
</dbReference>
<keyword evidence="3" id="KW-1133">Transmembrane helix</keyword>
<keyword evidence="3" id="KW-0812">Transmembrane</keyword>
<dbReference type="Proteomes" id="UP000199041">
    <property type="component" value="Unassembled WGS sequence"/>
</dbReference>
<accession>A0A1H3ZUE4</accession>
<name>A0A1H3ZUE4_9BACT</name>
<dbReference type="SUPFAM" id="SSF53474">
    <property type="entry name" value="alpha/beta-Hydrolases"/>
    <property type="match status" value="1"/>
</dbReference>
<evidence type="ECO:0000256" key="1">
    <source>
        <dbReference type="ARBA" id="ARBA00010088"/>
    </source>
</evidence>
<evidence type="ECO:0000313" key="6">
    <source>
        <dbReference type="Proteomes" id="UP000199041"/>
    </source>
</evidence>
<dbReference type="PANTHER" id="PTHR43798">
    <property type="entry name" value="MONOACYLGLYCEROL LIPASE"/>
    <property type="match status" value="1"/>
</dbReference>
<dbReference type="InterPro" id="IPR029058">
    <property type="entry name" value="AB_hydrolase_fold"/>
</dbReference>
<dbReference type="PRINTS" id="PR00793">
    <property type="entry name" value="PROAMNOPTASE"/>
</dbReference>
<dbReference type="OrthoDB" id="9796770at2"/>
<evidence type="ECO:0000313" key="5">
    <source>
        <dbReference type="EMBL" id="SEA27308.1"/>
    </source>
</evidence>
<feature type="domain" description="AB hydrolase-1" evidence="4">
    <location>
        <begin position="71"/>
        <end position="364"/>
    </location>
</feature>
<protein>
    <submittedName>
        <fullName evidence="5">Pimeloyl-ACP methyl ester carboxylesterase</fullName>
    </submittedName>
</protein>
<dbReference type="Pfam" id="PF00561">
    <property type="entry name" value="Abhydrolase_1"/>
    <property type="match status" value="1"/>
</dbReference>
<proteinExistence type="inferred from homology"/>
<organism evidence="5 6">
    <name type="scientific">Arachidicoccus rhizosphaerae</name>
    <dbReference type="NCBI Taxonomy" id="551991"/>
    <lineage>
        <taxon>Bacteria</taxon>
        <taxon>Pseudomonadati</taxon>
        <taxon>Bacteroidota</taxon>
        <taxon>Chitinophagia</taxon>
        <taxon>Chitinophagales</taxon>
        <taxon>Chitinophagaceae</taxon>
        <taxon>Arachidicoccus</taxon>
    </lineage>
</organism>
<dbReference type="GO" id="GO:0006508">
    <property type="term" value="P:proteolysis"/>
    <property type="evidence" value="ECO:0007669"/>
    <property type="project" value="InterPro"/>
</dbReference>